<dbReference type="InterPro" id="IPR050051">
    <property type="entry name" value="EccE_dom"/>
</dbReference>
<keyword evidence="6 7" id="KW-0472">Membrane</keyword>
<dbReference type="InterPro" id="IPR021368">
    <property type="entry name" value="T7SS_EccE"/>
</dbReference>
<evidence type="ECO:0000259" key="8">
    <source>
        <dbReference type="Pfam" id="PF11203"/>
    </source>
</evidence>
<organism evidence="9 10">
    <name type="scientific">Mycobacteroides abscessus subsp. bolletii 50594</name>
    <dbReference type="NCBI Taxonomy" id="1303024"/>
    <lineage>
        <taxon>Bacteria</taxon>
        <taxon>Bacillati</taxon>
        <taxon>Actinomycetota</taxon>
        <taxon>Actinomycetes</taxon>
        <taxon>Mycobacteriales</taxon>
        <taxon>Mycobacteriaceae</taxon>
        <taxon>Mycobacteroides</taxon>
        <taxon>Mycobacteroides abscessus</taxon>
    </lineage>
</organism>
<evidence type="ECO:0000256" key="3">
    <source>
        <dbReference type="ARBA" id="ARBA00022475"/>
    </source>
</evidence>
<keyword evidence="9" id="KW-0614">Plasmid</keyword>
<comment type="subcellular location">
    <subcellularLocation>
        <location evidence="1">Cell membrane</location>
    </subcellularLocation>
</comment>
<sequence length="532" mass="57429">MRAPTITVRAPLDTVVKAELAAITILAVLGVCGLLVNWTILIAVVVLVTAVAVIRVYDKTGVAWIKKRIRDRFRGDPGEQIALPIDIRRGEMVFGVQRDVTTACVVIEVSGLSYQPTLLRGGGKSVTPNTLPVAVIKDQLVQPGPLVLDGIDVVSTGWRVRRRGHGFPQLYSNVLQGDPAASERRSYAIVRLDIDRSISGLQLRETVEEATAAIGERLVCALQQEGCRAQPLSSAQVLDLVDELGGPILDGNAREHSRYVENAGTYWATYVYSAEDITSTNLNDVWSWRVDAAVTCVSFRRDENGTVTATALVRTETSQAPTLAPTVYLNSVPGYQVRAALSVVPGGPRLAGLAAAVLEDQRQLTMPLAAAGVLVGILEEEGDLPLLLPLTDPVHDTRARVLAGVDSTYVRQLLLRSAAIGHAVSIYTDDASRWAGLNDPLIEVHESPTATSQHNPVIVVKDRADGRPQAVARTIVSMPTDSSFPERREPDIAFKQVSPTHIQISTTGTDPITSILRKASFSDERPYLSAMP</sequence>
<keyword evidence="4 7" id="KW-0812">Transmembrane</keyword>
<evidence type="ECO:0000313" key="9">
    <source>
        <dbReference type="EMBL" id="AGM31767.1"/>
    </source>
</evidence>
<evidence type="ECO:0000256" key="7">
    <source>
        <dbReference type="SAM" id="Phobius"/>
    </source>
</evidence>
<dbReference type="EMBL" id="CP004376">
    <property type="protein sequence ID" value="AGM31767.1"/>
    <property type="molecule type" value="Genomic_DNA"/>
</dbReference>
<evidence type="ECO:0000256" key="2">
    <source>
        <dbReference type="ARBA" id="ARBA00007759"/>
    </source>
</evidence>
<comment type="similarity">
    <text evidence="2">Belongs to the EccE family.</text>
</comment>
<protein>
    <recommendedName>
        <fullName evidence="8">Type VII secretion system protein EccE domain-containing protein</fullName>
    </recommendedName>
</protein>
<gene>
    <name evidence="9" type="ORF">MASS_2p0056</name>
</gene>
<dbReference type="KEGG" id="mabb:MASS_2p0056"/>
<accession>A0AB33AJ22</accession>
<feature type="transmembrane region" description="Helical" evidence="7">
    <location>
        <begin position="20"/>
        <end position="53"/>
    </location>
</feature>
<dbReference type="Proteomes" id="UP000013961">
    <property type="component" value="Plasmid 2"/>
</dbReference>
<evidence type="ECO:0000313" key="10">
    <source>
        <dbReference type="Proteomes" id="UP000013961"/>
    </source>
</evidence>
<dbReference type="RefSeq" id="WP_016341471.1">
    <property type="nucleotide sequence ID" value="NC_021279.1"/>
</dbReference>
<keyword evidence="5 7" id="KW-1133">Transmembrane helix</keyword>
<evidence type="ECO:0000256" key="4">
    <source>
        <dbReference type="ARBA" id="ARBA00022692"/>
    </source>
</evidence>
<dbReference type="Pfam" id="PF11203">
    <property type="entry name" value="EccE"/>
    <property type="match status" value="1"/>
</dbReference>
<proteinExistence type="inferred from homology"/>
<dbReference type="AlphaFoldDB" id="A0AB33AJ22"/>
<dbReference type="GO" id="GO:0005886">
    <property type="term" value="C:plasma membrane"/>
    <property type="evidence" value="ECO:0007669"/>
    <property type="project" value="UniProtKB-SubCell"/>
</dbReference>
<name>A0AB33AJ22_9MYCO</name>
<feature type="domain" description="Type VII secretion system protein EccE" evidence="8">
    <location>
        <begin position="180"/>
        <end position="271"/>
    </location>
</feature>
<keyword evidence="3" id="KW-1003">Cell membrane</keyword>
<dbReference type="NCBIfam" id="TIGR03923">
    <property type="entry name" value="T7SS_EccE"/>
    <property type="match status" value="1"/>
</dbReference>
<evidence type="ECO:0000256" key="1">
    <source>
        <dbReference type="ARBA" id="ARBA00004236"/>
    </source>
</evidence>
<geneLocation type="plasmid" evidence="9 10">
    <name>2</name>
</geneLocation>
<evidence type="ECO:0000256" key="6">
    <source>
        <dbReference type="ARBA" id="ARBA00023136"/>
    </source>
</evidence>
<evidence type="ECO:0000256" key="5">
    <source>
        <dbReference type="ARBA" id="ARBA00022989"/>
    </source>
</evidence>
<reference evidence="9 10" key="1">
    <citation type="journal article" date="2013" name="Genome Announc.">
        <title>Complete Genome Sequence of Mycobacterium massiliense Clinical Strain Asan 50594, Belonging to the Type II Genotype.</title>
        <authorList>
            <person name="Kim B.J."/>
            <person name="Kim B.R."/>
            <person name="Hong S.H."/>
            <person name="Seok S.H."/>
            <person name="Kook Y.H."/>
            <person name="Kim B.J."/>
        </authorList>
    </citation>
    <scope>NUCLEOTIDE SEQUENCE [LARGE SCALE GENOMIC DNA]</scope>
    <source>
        <strain evidence="9 10">50594</strain>
    </source>
</reference>